<reference evidence="2 3" key="1">
    <citation type="journal article" date="2020" name="Int. J. Syst. Evol. Microbiol.">
        <title>Novel acetic acid bacteria from cider fermentations: Acetobacter conturbans sp. nov. and Acetobacter fallax sp. nov.</title>
        <authorList>
            <person name="Sombolestani A.S."/>
            <person name="Cleenwerck I."/>
            <person name="Cnockaert M."/>
            <person name="Borremans W."/>
            <person name="Wieme A.D."/>
            <person name="De Vuyst L."/>
            <person name="Vandamme P."/>
        </authorList>
    </citation>
    <scope>NUCLEOTIDE SEQUENCE [LARGE SCALE GENOMIC DNA]</scope>
    <source>
        <strain evidence="2 3">LMG 30640</strain>
    </source>
</reference>
<dbReference type="RefSeq" id="WP_173582718.1">
    <property type="nucleotide sequence ID" value="NZ_WOTB01000006.1"/>
</dbReference>
<dbReference type="InterPro" id="IPR044240">
    <property type="entry name" value="STR4-like"/>
</dbReference>
<comment type="caution">
    <text evidence="2">The sequence shown here is derived from an EMBL/GenBank/DDBJ whole genome shotgun (WGS) entry which is preliminary data.</text>
</comment>
<keyword evidence="3" id="KW-1185">Reference proteome</keyword>
<dbReference type="Pfam" id="PF00581">
    <property type="entry name" value="Rhodanese"/>
    <property type="match status" value="1"/>
</dbReference>
<feature type="domain" description="Rhodanese" evidence="1">
    <location>
        <begin position="16"/>
        <end position="115"/>
    </location>
</feature>
<evidence type="ECO:0000259" key="1">
    <source>
        <dbReference type="PROSITE" id="PS50206"/>
    </source>
</evidence>
<dbReference type="EMBL" id="WOTB01000006">
    <property type="protein sequence ID" value="NHN84340.1"/>
    <property type="molecule type" value="Genomic_DNA"/>
</dbReference>
<evidence type="ECO:0000313" key="2">
    <source>
        <dbReference type="EMBL" id="NHN84340.1"/>
    </source>
</evidence>
<sequence>MIDDVSPQATWQALQENPEARLIDVRTPAEWLFVGMPDISEVSRTVHAISWQLPNGMPNSRFLEELHAAGLKEGQPLYFICRSGARSRAAAQAALQAGFGPAFNVADGFEGPLDSQSHRGMAAGWKACGLPWRQN</sequence>
<proteinExistence type="predicted"/>
<evidence type="ECO:0000313" key="3">
    <source>
        <dbReference type="Proteomes" id="UP000635278"/>
    </source>
</evidence>
<dbReference type="Proteomes" id="UP000635278">
    <property type="component" value="Unassembled WGS sequence"/>
</dbReference>
<dbReference type="SUPFAM" id="SSF52821">
    <property type="entry name" value="Rhodanese/Cell cycle control phosphatase"/>
    <property type="match status" value="1"/>
</dbReference>
<dbReference type="Gene3D" id="3.40.250.10">
    <property type="entry name" value="Rhodanese-like domain"/>
    <property type="match status" value="1"/>
</dbReference>
<name>A0ABX0JP21_9PROT</name>
<dbReference type="PANTHER" id="PTHR47377">
    <property type="entry name" value="RHODANESE-LIKE DOMAIN-CONTAINING PROTEIN 4, CHLOROPLASTIC"/>
    <property type="match status" value="1"/>
</dbReference>
<dbReference type="InterPro" id="IPR036873">
    <property type="entry name" value="Rhodanese-like_dom_sf"/>
</dbReference>
<dbReference type="InterPro" id="IPR001763">
    <property type="entry name" value="Rhodanese-like_dom"/>
</dbReference>
<dbReference type="PANTHER" id="PTHR47377:SF1">
    <property type="entry name" value="RHODANESE-LIKE DOMAIN-CONTAINING PROTEIN 4, CHLOROPLASTIC"/>
    <property type="match status" value="1"/>
</dbReference>
<gene>
    <name evidence="2" type="ORF">GOB93_06725</name>
</gene>
<protein>
    <submittedName>
        <fullName evidence="2">Rhodanese-like domain-containing protein</fullName>
    </submittedName>
</protein>
<dbReference type="PROSITE" id="PS50206">
    <property type="entry name" value="RHODANESE_3"/>
    <property type="match status" value="1"/>
</dbReference>
<organism evidence="2 3">
    <name type="scientific">Acetobacter musti</name>
    <dbReference type="NCBI Taxonomy" id="864732"/>
    <lineage>
        <taxon>Bacteria</taxon>
        <taxon>Pseudomonadati</taxon>
        <taxon>Pseudomonadota</taxon>
        <taxon>Alphaproteobacteria</taxon>
        <taxon>Acetobacterales</taxon>
        <taxon>Acetobacteraceae</taxon>
        <taxon>Acetobacter</taxon>
    </lineage>
</organism>
<accession>A0ABX0JP21</accession>
<dbReference type="SMART" id="SM00450">
    <property type="entry name" value="RHOD"/>
    <property type="match status" value="1"/>
</dbReference>